<accession>A0A9W8ING9</accession>
<comment type="caution">
    <text evidence="12">The sequence shown here is derived from an EMBL/GenBank/DDBJ whole genome shotgun (WGS) entry which is preliminary data.</text>
</comment>
<feature type="compositionally biased region" description="Basic and acidic residues" evidence="10">
    <location>
        <begin position="65"/>
        <end position="76"/>
    </location>
</feature>
<dbReference type="Gene3D" id="3.30.457.50">
    <property type="entry name" value="Chromosome segregation protein Spc25"/>
    <property type="match status" value="1"/>
</dbReference>
<evidence type="ECO:0000256" key="9">
    <source>
        <dbReference type="RuleBase" id="RU367150"/>
    </source>
</evidence>
<dbReference type="InterPro" id="IPR013255">
    <property type="entry name" value="Spc25_C"/>
</dbReference>
<comment type="similarity">
    <text evidence="1 9">Belongs to the SPC25 family.</text>
</comment>
<keyword evidence="5 9" id="KW-0995">Kinetochore</keyword>
<evidence type="ECO:0000256" key="10">
    <source>
        <dbReference type="SAM" id="MobiDB-lite"/>
    </source>
</evidence>
<dbReference type="EMBL" id="JANBUY010000004">
    <property type="protein sequence ID" value="KAJ2868355.1"/>
    <property type="molecule type" value="Genomic_DNA"/>
</dbReference>
<evidence type="ECO:0000256" key="6">
    <source>
        <dbReference type="ARBA" id="ARBA00023054"/>
    </source>
</evidence>
<reference evidence="12" key="1">
    <citation type="submission" date="2022-07" db="EMBL/GenBank/DDBJ databases">
        <title>Phylogenomic reconstructions and comparative analyses of Kickxellomycotina fungi.</title>
        <authorList>
            <person name="Reynolds N.K."/>
            <person name="Stajich J.E."/>
            <person name="Barry K."/>
            <person name="Grigoriev I.V."/>
            <person name="Crous P."/>
            <person name="Smith M.E."/>
        </authorList>
    </citation>
    <scope>NUCLEOTIDE SEQUENCE</scope>
    <source>
        <strain evidence="12">RSA 476</strain>
    </source>
</reference>
<evidence type="ECO:0000256" key="7">
    <source>
        <dbReference type="ARBA" id="ARBA00023306"/>
    </source>
</evidence>
<dbReference type="InterPro" id="IPR045143">
    <property type="entry name" value="Spc25"/>
</dbReference>
<dbReference type="AlphaFoldDB" id="A0A9W8ING9"/>
<dbReference type="GO" id="GO:0005634">
    <property type="term" value="C:nucleus"/>
    <property type="evidence" value="ECO:0007669"/>
    <property type="project" value="UniProtKB-SubCell"/>
</dbReference>
<dbReference type="CDD" id="cd23784">
    <property type="entry name" value="RWD_Spc25"/>
    <property type="match status" value="1"/>
</dbReference>
<dbReference type="PANTHER" id="PTHR14281:SF0">
    <property type="entry name" value="KINETOCHORE PROTEIN SPC25"/>
    <property type="match status" value="1"/>
</dbReference>
<dbReference type="GO" id="GO:0007059">
    <property type="term" value="P:chromosome segregation"/>
    <property type="evidence" value="ECO:0007669"/>
    <property type="project" value="InterPro"/>
</dbReference>
<name>A0A9W8ING9_9FUNG</name>
<keyword evidence="2 9" id="KW-0158">Chromosome</keyword>
<dbReference type="GO" id="GO:0031262">
    <property type="term" value="C:Ndc80 complex"/>
    <property type="evidence" value="ECO:0007669"/>
    <property type="project" value="InterPro"/>
</dbReference>
<keyword evidence="4 9" id="KW-0498">Mitosis</keyword>
<organism evidence="12 13">
    <name type="scientific">Coemansia aciculifera</name>
    <dbReference type="NCBI Taxonomy" id="417176"/>
    <lineage>
        <taxon>Eukaryota</taxon>
        <taxon>Fungi</taxon>
        <taxon>Fungi incertae sedis</taxon>
        <taxon>Zoopagomycota</taxon>
        <taxon>Kickxellomycotina</taxon>
        <taxon>Kickxellomycetes</taxon>
        <taxon>Kickxellales</taxon>
        <taxon>Kickxellaceae</taxon>
        <taxon>Coemansia</taxon>
    </lineage>
</organism>
<protein>
    <recommendedName>
        <fullName evidence="9">Kinetochore protein SPC25</fullName>
    </recommendedName>
</protein>
<feature type="compositionally biased region" description="Polar residues" evidence="10">
    <location>
        <begin position="1"/>
        <end position="10"/>
    </location>
</feature>
<comment type="subunit">
    <text evidence="9">Component of the NDC80 complex.</text>
</comment>
<dbReference type="Pfam" id="PF08234">
    <property type="entry name" value="Spindle_Spc25"/>
    <property type="match status" value="1"/>
</dbReference>
<keyword evidence="9" id="KW-0539">Nucleus</keyword>
<comment type="subcellular location">
    <subcellularLocation>
        <location evidence="9">Nucleus</location>
    </subcellularLocation>
    <subcellularLocation>
        <location evidence="9">Chromosome</location>
        <location evidence="9">Centromere</location>
        <location evidence="9">Kinetochore</location>
    </subcellularLocation>
</comment>
<keyword evidence="13" id="KW-1185">Reference proteome</keyword>
<comment type="function">
    <text evidence="9">Acts as a component of the essential kinetochore-associated NDC80 complex, which is required for chromosome segregation and spindle checkpoint activity.</text>
</comment>
<dbReference type="Proteomes" id="UP001140074">
    <property type="component" value="Unassembled WGS sequence"/>
</dbReference>
<evidence type="ECO:0000313" key="12">
    <source>
        <dbReference type="EMBL" id="KAJ2868355.1"/>
    </source>
</evidence>
<gene>
    <name evidence="12" type="primary">SPC25</name>
    <name evidence="12" type="ORF">GGH94_000195</name>
</gene>
<feature type="region of interest" description="Disordered" evidence="10">
    <location>
        <begin position="1"/>
        <end position="76"/>
    </location>
</feature>
<evidence type="ECO:0000256" key="1">
    <source>
        <dbReference type="ARBA" id="ARBA00006379"/>
    </source>
</evidence>
<sequence length="289" mass="33341">MSTPGFSGFSTPRRRPTTPGRRDHILPSFNSPASAKLSRLLESTPLDELPQEPLPTDYDPPRVWFQRDEDKRQNSEFTRRVDEMVAELKRLLRERRLEHERQVHEAHERETRMAQDMESLETEHRGVLDALKDELGAEDELSRMVGKLQVTEKSSREAVTRLAKRKEALEAVLAGKQRVVDEKREVIRAQREKNLPELGFFENKMGLAVVGGGQPSLLSFVFTLISLSDPQRPFTITLDLSQRAYQATHCSPRLDGLSAHVEWLNETRDFHGFLKRIRHEFSTLYNETT</sequence>
<evidence type="ECO:0000256" key="5">
    <source>
        <dbReference type="ARBA" id="ARBA00022838"/>
    </source>
</evidence>
<evidence type="ECO:0000259" key="11">
    <source>
        <dbReference type="Pfam" id="PF08234"/>
    </source>
</evidence>
<dbReference type="PANTHER" id="PTHR14281">
    <property type="entry name" value="KINETOCHORE PROTEIN SPC25-RELATED"/>
    <property type="match status" value="1"/>
</dbReference>
<keyword evidence="8 9" id="KW-0137">Centromere</keyword>
<evidence type="ECO:0000256" key="3">
    <source>
        <dbReference type="ARBA" id="ARBA00022618"/>
    </source>
</evidence>
<proteinExistence type="inferred from homology"/>
<evidence type="ECO:0000256" key="2">
    <source>
        <dbReference type="ARBA" id="ARBA00022454"/>
    </source>
</evidence>
<keyword evidence="3 9" id="KW-0132">Cell division</keyword>
<evidence type="ECO:0000313" key="13">
    <source>
        <dbReference type="Proteomes" id="UP001140074"/>
    </source>
</evidence>
<evidence type="ECO:0000256" key="8">
    <source>
        <dbReference type="ARBA" id="ARBA00023328"/>
    </source>
</evidence>
<dbReference type="GO" id="GO:0051301">
    <property type="term" value="P:cell division"/>
    <property type="evidence" value="ECO:0007669"/>
    <property type="project" value="UniProtKB-UniRule"/>
</dbReference>
<keyword evidence="7 9" id="KW-0131">Cell cycle</keyword>
<evidence type="ECO:0000256" key="4">
    <source>
        <dbReference type="ARBA" id="ARBA00022776"/>
    </source>
</evidence>
<keyword evidence="6" id="KW-0175">Coiled coil</keyword>
<feature type="domain" description="Chromosome segregation protein Spc25 C-terminal" evidence="11">
    <location>
        <begin position="214"/>
        <end position="281"/>
    </location>
</feature>